<keyword evidence="9" id="KW-1185">Reference proteome</keyword>
<dbReference type="PANTHER" id="PTHR31889:SF86">
    <property type="entry name" value="FUCOSYLTRANSFERASE"/>
    <property type="match status" value="1"/>
</dbReference>
<evidence type="ECO:0000313" key="9">
    <source>
        <dbReference type="Proteomes" id="UP000244005"/>
    </source>
</evidence>
<reference evidence="9" key="1">
    <citation type="journal article" date="2017" name="Cell">
        <title>Insights into land plant evolution garnered from the Marchantia polymorpha genome.</title>
        <authorList>
            <person name="Bowman J.L."/>
            <person name="Kohchi T."/>
            <person name="Yamato K.T."/>
            <person name="Jenkins J."/>
            <person name="Shu S."/>
            <person name="Ishizaki K."/>
            <person name="Yamaoka S."/>
            <person name="Nishihama R."/>
            <person name="Nakamura Y."/>
            <person name="Berger F."/>
            <person name="Adam C."/>
            <person name="Aki S.S."/>
            <person name="Althoff F."/>
            <person name="Araki T."/>
            <person name="Arteaga-Vazquez M.A."/>
            <person name="Balasubrmanian S."/>
            <person name="Barry K."/>
            <person name="Bauer D."/>
            <person name="Boehm C.R."/>
            <person name="Briginshaw L."/>
            <person name="Caballero-Perez J."/>
            <person name="Catarino B."/>
            <person name="Chen F."/>
            <person name="Chiyoda S."/>
            <person name="Chovatia M."/>
            <person name="Davies K.M."/>
            <person name="Delmans M."/>
            <person name="Demura T."/>
            <person name="Dierschke T."/>
            <person name="Dolan L."/>
            <person name="Dorantes-Acosta A.E."/>
            <person name="Eklund D.M."/>
            <person name="Florent S.N."/>
            <person name="Flores-Sandoval E."/>
            <person name="Fujiyama A."/>
            <person name="Fukuzawa H."/>
            <person name="Galik B."/>
            <person name="Grimanelli D."/>
            <person name="Grimwood J."/>
            <person name="Grossniklaus U."/>
            <person name="Hamada T."/>
            <person name="Haseloff J."/>
            <person name="Hetherington A.J."/>
            <person name="Higo A."/>
            <person name="Hirakawa Y."/>
            <person name="Hundley H.N."/>
            <person name="Ikeda Y."/>
            <person name="Inoue K."/>
            <person name="Inoue S.I."/>
            <person name="Ishida S."/>
            <person name="Jia Q."/>
            <person name="Kakita M."/>
            <person name="Kanazawa T."/>
            <person name="Kawai Y."/>
            <person name="Kawashima T."/>
            <person name="Kennedy M."/>
            <person name="Kinose K."/>
            <person name="Kinoshita T."/>
            <person name="Kohara Y."/>
            <person name="Koide E."/>
            <person name="Komatsu K."/>
            <person name="Kopischke S."/>
            <person name="Kubo M."/>
            <person name="Kyozuka J."/>
            <person name="Lagercrantz U."/>
            <person name="Lin S.S."/>
            <person name="Lindquist E."/>
            <person name="Lipzen A.M."/>
            <person name="Lu C.W."/>
            <person name="De Luna E."/>
            <person name="Martienssen R.A."/>
            <person name="Minamino N."/>
            <person name="Mizutani M."/>
            <person name="Mizutani M."/>
            <person name="Mochizuki N."/>
            <person name="Monte I."/>
            <person name="Mosher R."/>
            <person name="Nagasaki H."/>
            <person name="Nakagami H."/>
            <person name="Naramoto S."/>
            <person name="Nishitani K."/>
            <person name="Ohtani M."/>
            <person name="Okamoto T."/>
            <person name="Okumura M."/>
            <person name="Phillips J."/>
            <person name="Pollak B."/>
            <person name="Reinders A."/>
            <person name="Rovekamp M."/>
            <person name="Sano R."/>
            <person name="Sawa S."/>
            <person name="Schmid M.W."/>
            <person name="Shirakawa M."/>
            <person name="Solano R."/>
            <person name="Spunde A."/>
            <person name="Suetsugu N."/>
            <person name="Sugano S."/>
            <person name="Sugiyama A."/>
            <person name="Sun R."/>
            <person name="Suzuki Y."/>
            <person name="Takenaka M."/>
            <person name="Takezawa D."/>
            <person name="Tomogane H."/>
            <person name="Tsuzuki M."/>
            <person name="Ueda T."/>
            <person name="Umeda M."/>
            <person name="Ward J.M."/>
            <person name="Watanabe Y."/>
            <person name="Yazaki K."/>
            <person name="Yokoyama R."/>
            <person name="Yoshitake Y."/>
            <person name="Yotsui I."/>
            <person name="Zachgo S."/>
            <person name="Schmutz J."/>
        </authorList>
    </citation>
    <scope>NUCLEOTIDE SEQUENCE [LARGE SCALE GENOMIC DNA]</scope>
    <source>
        <strain evidence="9">Tak-1</strain>
    </source>
</reference>
<proteinExistence type="inferred from homology"/>
<evidence type="ECO:0000256" key="3">
    <source>
        <dbReference type="ARBA" id="ARBA00022679"/>
    </source>
</evidence>
<name>A0A2R6XT02_MARPO</name>
<dbReference type="EMBL" id="KZ772675">
    <property type="protein sequence ID" value="PTQ49244.1"/>
    <property type="molecule type" value="Genomic_DNA"/>
</dbReference>
<dbReference type="GO" id="GO:0042546">
    <property type="term" value="P:cell wall biogenesis"/>
    <property type="evidence" value="ECO:0007669"/>
    <property type="project" value="InterPro"/>
</dbReference>
<dbReference type="GO" id="GO:0032580">
    <property type="term" value="C:Golgi cisterna membrane"/>
    <property type="evidence" value="ECO:0007669"/>
    <property type="project" value="UniProtKB-SubCell"/>
</dbReference>
<dbReference type="OrthoDB" id="428346at2759"/>
<evidence type="ECO:0000256" key="7">
    <source>
        <dbReference type="SAM" id="MobiDB-lite"/>
    </source>
</evidence>
<comment type="function">
    <text evidence="6">May be involved in cell wall biosynthesis.</text>
</comment>
<feature type="region of interest" description="Disordered" evidence="7">
    <location>
        <begin position="397"/>
        <end position="418"/>
    </location>
</feature>
<dbReference type="Pfam" id="PF03254">
    <property type="entry name" value="XG_FTase"/>
    <property type="match status" value="1"/>
</dbReference>
<dbReference type="GO" id="GO:0008107">
    <property type="term" value="F:galactoside 2-alpha-L-fucosyltransferase activity"/>
    <property type="evidence" value="ECO:0007669"/>
    <property type="project" value="InterPro"/>
</dbReference>
<keyword evidence="3 6" id="KW-0808">Transferase</keyword>
<sequence>MEKAWWRSRMWTATATAVVILLPSFALLGYMESEHALLSQTSSVLEGIVSSSYGYAAGALPTSGGGATAVGPVQDLIARLRERTRLALASSADEPYSEEEQQIWAVRNPCVARDALPARYKRRTFAQDPAPNAAWARVFHEYSNLHRACTRRIGNLSRAFYSDASDAVPPGCQFVIGESYTGLGNKMLVLASTLMYAVLTGRVLLAPANTLIPAVFCEPFEGSSWRVDDDGMTNLKAGGPWTEVAGSFGWVDEQAAENVSRLLTRVKVHNGWQPVNRFYCDSEQAFLSQVPWMQIGACLHFLPRLFAVPKFRPVMEALFPDRMALTHLLRSALLPSDAVWERVLNVDEVYLEHTERQIGVQVRYFDQRIRDRINSRVGDCCLENDLLPAVQPFPSPAAATNANQSAPTTANVRTARSGHQHSRITKVFIASLLPDVHDYLNQRYLRQRTVGEVAVGLVQLTHESSQRTGVEVDSEALVEMLCLSFSDHLLVTPQSTFGGVAQAYGALKPWFINYDRDPSIPPSVNCQRGQSVDVCYQGGPRGYDCKHDPGLKGHNLFDDLPYLQPCLGIDTSGIQIITSHDSL</sequence>
<keyword evidence="6" id="KW-0333">Golgi apparatus</keyword>
<dbReference type="Gene3D" id="3.40.50.11350">
    <property type="match status" value="1"/>
</dbReference>
<dbReference type="AlphaFoldDB" id="A0A2R6XT02"/>
<dbReference type="Proteomes" id="UP000244005">
    <property type="component" value="Unassembled WGS sequence"/>
</dbReference>
<dbReference type="GO" id="GO:0071555">
    <property type="term" value="P:cell wall organization"/>
    <property type="evidence" value="ECO:0007669"/>
    <property type="project" value="UniProtKB-UniRule"/>
</dbReference>
<dbReference type="Gramene" id="Mp7g11200.1">
    <property type="protein sequence ID" value="Mp7g11200.1.cds1"/>
    <property type="gene ID" value="Mp7g11200"/>
</dbReference>
<evidence type="ECO:0000256" key="4">
    <source>
        <dbReference type="ARBA" id="ARBA00023180"/>
    </source>
</evidence>
<keyword evidence="5 6" id="KW-0961">Cell wall biogenesis/degradation</keyword>
<organism evidence="8 9">
    <name type="scientific">Marchantia polymorpha</name>
    <name type="common">Common liverwort</name>
    <name type="synonym">Marchantia aquatica</name>
    <dbReference type="NCBI Taxonomy" id="3197"/>
    <lineage>
        <taxon>Eukaryota</taxon>
        <taxon>Viridiplantae</taxon>
        <taxon>Streptophyta</taxon>
        <taxon>Embryophyta</taxon>
        <taxon>Marchantiophyta</taxon>
        <taxon>Marchantiopsida</taxon>
        <taxon>Marchantiidae</taxon>
        <taxon>Marchantiales</taxon>
        <taxon>Marchantiaceae</taxon>
        <taxon>Marchantia</taxon>
    </lineage>
</organism>
<protein>
    <recommendedName>
        <fullName evidence="6">Fucosyltransferase</fullName>
        <ecNumber evidence="6">2.4.1.-</ecNumber>
    </recommendedName>
</protein>
<evidence type="ECO:0000256" key="1">
    <source>
        <dbReference type="ARBA" id="ARBA00010481"/>
    </source>
</evidence>
<evidence type="ECO:0000313" key="8">
    <source>
        <dbReference type="EMBL" id="PTQ49244.1"/>
    </source>
</evidence>
<feature type="compositionally biased region" description="Polar residues" evidence="7">
    <location>
        <begin position="398"/>
        <end position="414"/>
    </location>
</feature>
<dbReference type="InterPro" id="IPR004938">
    <property type="entry name" value="XG_FTase"/>
</dbReference>
<comment type="similarity">
    <text evidence="1 6">Belongs to the glycosyltransferase 37 family.</text>
</comment>
<accession>A0A2R6XT02</accession>
<evidence type="ECO:0000256" key="2">
    <source>
        <dbReference type="ARBA" id="ARBA00022676"/>
    </source>
</evidence>
<dbReference type="GO" id="GO:0009969">
    <property type="term" value="P:xyloglucan biosynthetic process"/>
    <property type="evidence" value="ECO:0000318"/>
    <property type="project" value="GO_Central"/>
</dbReference>
<dbReference type="EC" id="2.4.1.-" evidence="6"/>
<keyword evidence="4" id="KW-0325">Glycoprotein</keyword>
<evidence type="ECO:0000256" key="6">
    <source>
        <dbReference type="RuleBase" id="RU367004"/>
    </source>
</evidence>
<gene>
    <name evidence="8" type="ORF">MARPO_0003s0134</name>
</gene>
<keyword evidence="2 6" id="KW-0328">Glycosyltransferase</keyword>
<comment type="subcellular location">
    <subcellularLocation>
        <location evidence="6">Golgi apparatus</location>
        <location evidence="6">Golgi stack membrane</location>
        <topology evidence="6">Single-pass type II membrane protein</topology>
    </subcellularLocation>
</comment>
<dbReference type="PANTHER" id="PTHR31889">
    <property type="entry name" value="FUCOSYLTRANSFERASE 2-RELATED"/>
    <property type="match status" value="1"/>
</dbReference>
<evidence type="ECO:0000256" key="5">
    <source>
        <dbReference type="ARBA" id="ARBA00023316"/>
    </source>
</evidence>